<organism evidence="3">
    <name type="scientific">hydrothermal vent metagenome</name>
    <dbReference type="NCBI Taxonomy" id="652676"/>
    <lineage>
        <taxon>unclassified sequences</taxon>
        <taxon>metagenomes</taxon>
        <taxon>ecological metagenomes</taxon>
    </lineage>
</organism>
<reference evidence="3" key="1">
    <citation type="submission" date="2018-06" db="EMBL/GenBank/DDBJ databases">
        <authorList>
            <person name="Zhirakovskaya E."/>
        </authorList>
    </citation>
    <scope>NUCLEOTIDE SEQUENCE</scope>
</reference>
<dbReference type="EMBL" id="UOFI01000199">
    <property type="protein sequence ID" value="VAW70555.1"/>
    <property type="molecule type" value="Genomic_DNA"/>
</dbReference>
<sequence length="556" mass="62052">MFDYQLENEITPENKHQLDQDLNRGLALLVIIAASVVASSWLFLLPVYFDIKIVAQVFPLLLSGALLFLSSRIQSACLNKPVLIAAYLLSFISWSFVIYLSAAIPDDSQNNSAVQLSGVANSVYLLGLCFLLIWSSRYIKHYQYLSLASAVSLVLILFMFTPLSITYLIAVLLLLGSSVALSASSLNIAAVSSKDIEEFSGFLNDELLLTAEPKEEEIVPELEIDAIPLDETSVSYDWELILRELNSELKSTADVDQLFKRMLVFLHGAMEYDAAAVGMLQDRSIKKIAIYGGDEFLQSKPLNWSNQRVKKIFSSREPITGKQANSQNPESFESLHRLDVPVISGQKVVGLVTLFRESASFNENDMKLAASVVFHSMVALREARLQEEIKRLSSISLPTKLTLYNREQFVSKVKPVFDKLNKPRECSLFIVEIDNIDTVIDSQGRDAGVLLYKAISKTIMSELRNNDIFGRYGNDGFIILLDETDMNHAKSVAENVRNKVSKIKLTYQNSDITTTVSIGLTIVSDQKEDLPSLMRKADMGLFVAKENGRNTIKVSL</sequence>
<dbReference type="SUPFAM" id="SSF55781">
    <property type="entry name" value="GAF domain-like"/>
    <property type="match status" value="1"/>
</dbReference>
<keyword evidence="1" id="KW-0472">Membrane</keyword>
<proteinExistence type="predicted"/>
<evidence type="ECO:0000313" key="3">
    <source>
        <dbReference type="EMBL" id="VAW70555.1"/>
    </source>
</evidence>
<feature type="transmembrane region" description="Helical" evidence="1">
    <location>
        <begin position="82"/>
        <end position="104"/>
    </location>
</feature>
<gene>
    <name evidence="3" type="ORF">MNBD_GAMMA09-2223</name>
</gene>
<dbReference type="Pfam" id="PF00990">
    <property type="entry name" value="GGDEF"/>
    <property type="match status" value="1"/>
</dbReference>
<dbReference type="InterPro" id="IPR043128">
    <property type="entry name" value="Rev_trsase/Diguanyl_cyclase"/>
</dbReference>
<dbReference type="NCBIfam" id="TIGR00254">
    <property type="entry name" value="GGDEF"/>
    <property type="match status" value="1"/>
</dbReference>
<dbReference type="PROSITE" id="PS50887">
    <property type="entry name" value="GGDEF"/>
    <property type="match status" value="1"/>
</dbReference>
<feature type="transmembrane region" description="Helical" evidence="1">
    <location>
        <begin position="116"/>
        <end position="135"/>
    </location>
</feature>
<feature type="transmembrane region" description="Helical" evidence="1">
    <location>
        <begin position="142"/>
        <end position="161"/>
    </location>
</feature>
<keyword evidence="1" id="KW-0812">Transmembrane</keyword>
<dbReference type="InterPro" id="IPR000160">
    <property type="entry name" value="GGDEF_dom"/>
</dbReference>
<feature type="transmembrane region" description="Helical" evidence="1">
    <location>
        <begin position="53"/>
        <end position="70"/>
    </location>
</feature>
<dbReference type="Gene3D" id="3.30.70.270">
    <property type="match status" value="1"/>
</dbReference>
<feature type="transmembrane region" description="Helical" evidence="1">
    <location>
        <begin position="25"/>
        <end position="47"/>
    </location>
</feature>
<evidence type="ECO:0000256" key="1">
    <source>
        <dbReference type="SAM" id="Phobius"/>
    </source>
</evidence>
<dbReference type="InterPro" id="IPR029016">
    <property type="entry name" value="GAF-like_dom_sf"/>
</dbReference>
<dbReference type="InterPro" id="IPR029787">
    <property type="entry name" value="Nucleotide_cyclase"/>
</dbReference>
<dbReference type="GO" id="GO:0052621">
    <property type="term" value="F:diguanylate cyclase activity"/>
    <property type="evidence" value="ECO:0007669"/>
    <property type="project" value="TreeGrafter"/>
</dbReference>
<keyword evidence="1" id="KW-1133">Transmembrane helix</keyword>
<dbReference type="PANTHER" id="PTHR45138">
    <property type="entry name" value="REGULATORY COMPONENTS OF SENSORY TRANSDUCTION SYSTEM"/>
    <property type="match status" value="1"/>
</dbReference>
<feature type="domain" description="GGDEF" evidence="2">
    <location>
        <begin position="424"/>
        <end position="556"/>
    </location>
</feature>
<dbReference type="Gene3D" id="3.30.450.40">
    <property type="match status" value="1"/>
</dbReference>
<accession>A0A3B0XPY2</accession>
<dbReference type="AlphaFoldDB" id="A0A3B0XPY2"/>
<dbReference type="InterPro" id="IPR050469">
    <property type="entry name" value="Diguanylate_Cyclase"/>
</dbReference>
<dbReference type="SUPFAM" id="SSF55073">
    <property type="entry name" value="Nucleotide cyclase"/>
    <property type="match status" value="1"/>
</dbReference>
<dbReference type="PANTHER" id="PTHR45138:SF9">
    <property type="entry name" value="DIGUANYLATE CYCLASE DGCM-RELATED"/>
    <property type="match status" value="1"/>
</dbReference>
<dbReference type="CDD" id="cd01949">
    <property type="entry name" value="GGDEF"/>
    <property type="match status" value="1"/>
</dbReference>
<dbReference type="SMART" id="SM00267">
    <property type="entry name" value="GGDEF"/>
    <property type="match status" value="1"/>
</dbReference>
<protein>
    <recommendedName>
        <fullName evidence="2">GGDEF domain-containing protein</fullName>
    </recommendedName>
</protein>
<evidence type="ECO:0000259" key="2">
    <source>
        <dbReference type="PROSITE" id="PS50887"/>
    </source>
</evidence>
<name>A0A3B0XPY2_9ZZZZ</name>